<keyword evidence="3" id="KW-1185">Reference proteome</keyword>
<evidence type="ECO:0000313" key="3">
    <source>
        <dbReference type="Proteomes" id="UP000219559"/>
    </source>
</evidence>
<dbReference type="EMBL" id="NBWU01000009">
    <property type="protein sequence ID" value="PCE62443.1"/>
    <property type="molecule type" value="Genomic_DNA"/>
</dbReference>
<evidence type="ECO:0000313" key="2">
    <source>
        <dbReference type="EMBL" id="PCE62443.1"/>
    </source>
</evidence>
<proteinExistence type="predicted"/>
<dbReference type="AlphaFoldDB" id="A0A2A4G1X8"/>
<name>A0A2A4G1X8_9FLAO</name>
<reference evidence="2 3" key="1">
    <citation type="submission" date="2017-04" db="EMBL/GenBank/DDBJ databases">
        <title>A new member of the family Flavobacteriaceae isolated from ascidians.</title>
        <authorList>
            <person name="Chen L."/>
        </authorList>
    </citation>
    <scope>NUCLEOTIDE SEQUENCE [LARGE SCALE GENOMIC DNA]</scope>
    <source>
        <strain evidence="2 3">HQA918</strain>
    </source>
</reference>
<organism evidence="2 3">
    <name type="scientific">Sediminicola luteus</name>
    <dbReference type="NCBI Taxonomy" id="319238"/>
    <lineage>
        <taxon>Bacteria</taxon>
        <taxon>Pseudomonadati</taxon>
        <taxon>Bacteroidota</taxon>
        <taxon>Flavobacteriia</taxon>
        <taxon>Flavobacteriales</taxon>
        <taxon>Flavobacteriaceae</taxon>
        <taxon>Sediminicola</taxon>
    </lineage>
</organism>
<feature type="domain" description="HNH nuclease" evidence="1">
    <location>
        <begin position="112"/>
        <end position="134"/>
    </location>
</feature>
<protein>
    <recommendedName>
        <fullName evidence="1">HNH nuclease domain-containing protein</fullName>
    </recommendedName>
</protein>
<dbReference type="InterPro" id="IPR003615">
    <property type="entry name" value="HNH_nuc"/>
</dbReference>
<evidence type="ECO:0000259" key="1">
    <source>
        <dbReference type="Pfam" id="PF13392"/>
    </source>
</evidence>
<dbReference type="Proteomes" id="UP000219559">
    <property type="component" value="Unassembled WGS sequence"/>
</dbReference>
<sequence>MGMKGKWTAEQIAFLEANYTYIGDTELTVHFNAKWGGFTRKGIEKKRRLLKLKRNKKQLHQIRMRNRQRGVWTNNGSNRWENTEQYPIGHRYFCTSKKYVYIKTENGYEPYHRYLWEKHHGPIPDNHVVCFKEGADKEYFGVTDIQLVSRKEFIKTSTALP</sequence>
<gene>
    <name evidence="2" type="ORF">B7P33_19010</name>
</gene>
<comment type="caution">
    <text evidence="2">The sequence shown here is derived from an EMBL/GenBank/DDBJ whole genome shotgun (WGS) entry which is preliminary data.</text>
</comment>
<accession>A0A2A4G1X8</accession>
<dbReference type="OrthoDB" id="6638408at2"/>
<dbReference type="Pfam" id="PF13392">
    <property type="entry name" value="HNH_3"/>
    <property type="match status" value="1"/>
</dbReference>